<dbReference type="GeneID" id="5729003"/>
<feature type="region of interest" description="Disordered" evidence="1">
    <location>
        <begin position="154"/>
        <end position="185"/>
    </location>
</feature>
<feature type="region of interest" description="Disordered" evidence="1">
    <location>
        <begin position="314"/>
        <end position="336"/>
    </location>
</feature>
<evidence type="ECO:0000313" key="3">
    <source>
        <dbReference type="Proteomes" id="UP000006906"/>
    </source>
</evidence>
<organism evidence="2 3">
    <name type="scientific">Chlamydomonas reinhardtii</name>
    <name type="common">Chlamydomonas smithii</name>
    <dbReference type="NCBI Taxonomy" id="3055"/>
    <lineage>
        <taxon>Eukaryota</taxon>
        <taxon>Viridiplantae</taxon>
        <taxon>Chlorophyta</taxon>
        <taxon>core chlorophytes</taxon>
        <taxon>Chlorophyceae</taxon>
        <taxon>CS clade</taxon>
        <taxon>Chlamydomonadales</taxon>
        <taxon>Chlamydomonadaceae</taxon>
        <taxon>Chlamydomonas</taxon>
    </lineage>
</organism>
<dbReference type="PaxDb" id="3055-EDP06199"/>
<feature type="compositionally biased region" description="Low complexity" evidence="1">
    <location>
        <begin position="168"/>
        <end position="181"/>
    </location>
</feature>
<proteinExistence type="predicted"/>
<reference evidence="2 3" key="1">
    <citation type="journal article" date="2007" name="Science">
        <title>The Chlamydomonas genome reveals the evolution of key animal and plant functions.</title>
        <authorList>
            <person name="Merchant S.S."/>
            <person name="Prochnik S.E."/>
            <person name="Vallon O."/>
            <person name="Harris E.H."/>
            <person name="Karpowicz S.J."/>
            <person name="Witman G.B."/>
            <person name="Terry A."/>
            <person name="Salamov A."/>
            <person name="Fritz-Laylin L.K."/>
            <person name="Marechal-Drouard L."/>
            <person name="Marshall W.F."/>
            <person name="Qu L.H."/>
            <person name="Nelson D.R."/>
            <person name="Sanderfoot A.A."/>
            <person name="Spalding M.H."/>
            <person name="Kapitonov V.V."/>
            <person name="Ren Q."/>
            <person name="Ferris P."/>
            <person name="Lindquist E."/>
            <person name="Shapiro H."/>
            <person name="Lucas S.M."/>
            <person name="Grimwood J."/>
            <person name="Schmutz J."/>
            <person name="Cardol P."/>
            <person name="Cerutti H."/>
            <person name="Chanfreau G."/>
            <person name="Chen C.L."/>
            <person name="Cognat V."/>
            <person name="Croft M.T."/>
            <person name="Dent R."/>
            <person name="Dutcher S."/>
            <person name="Fernandez E."/>
            <person name="Fukuzawa H."/>
            <person name="Gonzalez-Ballester D."/>
            <person name="Gonzalez-Halphen D."/>
            <person name="Hallmann A."/>
            <person name="Hanikenne M."/>
            <person name="Hippler M."/>
            <person name="Inwood W."/>
            <person name="Jabbari K."/>
            <person name="Kalanon M."/>
            <person name="Kuras R."/>
            <person name="Lefebvre P.A."/>
            <person name="Lemaire S.D."/>
            <person name="Lobanov A.V."/>
            <person name="Lohr M."/>
            <person name="Manuell A."/>
            <person name="Meier I."/>
            <person name="Mets L."/>
            <person name="Mittag M."/>
            <person name="Mittelmeier T."/>
            <person name="Moroney J.V."/>
            <person name="Moseley J."/>
            <person name="Napoli C."/>
            <person name="Nedelcu A.M."/>
            <person name="Niyogi K."/>
            <person name="Novoselov S.V."/>
            <person name="Paulsen I.T."/>
            <person name="Pazour G."/>
            <person name="Purton S."/>
            <person name="Ral J.P."/>
            <person name="Riano-Pachon D.M."/>
            <person name="Riekhof W."/>
            <person name="Rymarquis L."/>
            <person name="Schroda M."/>
            <person name="Stern D."/>
            <person name="Umen J."/>
            <person name="Willows R."/>
            <person name="Wilson N."/>
            <person name="Zimmer S.L."/>
            <person name="Allmer J."/>
            <person name="Balk J."/>
            <person name="Bisova K."/>
            <person name="Chen C.J."/>
            <person name="Elias M."/>
            <person name="Gendler K."/>
            <person name="Hauser C."/>
            <person name="Lamb M.R."/>
            <person name="Ledford H."/>
            <person name="Long J.C."/>
            <person name="Minagawa J."/>
            <person name="Page M.D."/>
            <person name="Pan J."/>
            <person name="Pootakham W."/>
            <person name="Roje S."/>
            <person name="Rose A."/>
            <person name="Stahlberg E."/>
            <person name="Terauchi A.M."/>
            <person name="Yang P."/>
            <person name="Ball S."/>
            <person name="Bowler C."/>
            <person name="Dieckmann C.L."/>
            <person name="Gladyshev V.N."/>
            <person name="Green P."/>
            <person name="Jorgensen R."/>
            <person name="Mayfield S."/>
            <person name="Mueller-Roeber B."/>
            <person name="Rajamani S."/>
            <person name="Sayre R.T."/>
            <person name="Brokstein P."/>
            <person name="Dubchak I."/>
            <person name="Goodstein D."/>
            <person name="Hornick L."/>
            <person name="Huang Y.W."/>
            <person name="Jhaveri J."/>
            <person name="Luo Y."/>
            <person name="Martinez D."/>
            <person name="Ngau W.C."/>
            <person name="Otillar B."/>
            <person name="Poliakov A."/>
            <person name="Porter A."/>
            <person name="Szajkowski L."/>
            <person name="Werner G."/>
            <person name="Zhou K."/>
            <person name="Grigoriev I.V."/>
            <person name="Rokhsar D.S."/>
            <person name="Grossman A.R."/>
        </authorList>
    </citation>
    <scope>NUCLEOTIDE SEQUENCE [LARGE SCALE GENOMIC DNA]</scope>
    <source>
        <strain evidence="3">CC-503</strain>
    </source>
</reference>
<feature type="compositionally biased region" description="Gly residues" evidence="1">
    <location>
        <begin position="373"/>
        <end position="393"/>
    </location>
</feature>
<dbReference type="EMBL" id="CM008964">
    <property type="protein sequence ID" value="PNW84994.1"/>
    <property type="molecule type" value="Genomic_DNA"/>
</dbReference>
<dbReference type="ExpressionAtlas" id="A0A2K3DWT7">
    <property type="expression patterns" value="differential"/>
</dbReference>
<accession>A0A2K3DWT7</accession>
<feature type="region of interest" description="Disordered" evidence="1">
    <location>
        <begin position="453"/>
        <end position="497"/>
    </location>
</feature>
<dbReference type="RefSeq" id="XP_042925941.1">
    <property type="nucleotide sequence ID" value="XM_043060812.1"/>
</dbReference>
<evidence type="ECO:0000256" key="1">
    <source>
        <dbReference type="SAM" id="MobiDB-lite"/>
    </source>
</evidence>
<feature type="compositionally biased region" description="Low complexity" evidence="1">
    <location>
        <begin position="453"/>
        <end position="488"/>
    </location>
</feature>
<dbReference type="KEGG" id="cre:CHLRE_03g167300v5"/>
<feature type="region of interest" description="Disordered" evidence="1">
    <location>
        <begin position="45"/>
        <end position="64"/>
    </location>
</feature>
<dbReference type="InParanoid" id="A0A2K3DWT7"/>
<evidence type="ECO:0000313" key="2">
    <source>
        <dbReference type="EMBL" id="PNW84994.1"/>
    </source>
</evidence>
<dbReference type="OrthoDB" id="10549091at2759"/>
<protein>
    <submittedName>
        <fullName evidence="2">Uncharacterized protein</fullName>
    </submittedName>
</protein>
<feature type="region of interest" description="Disordered" evidence="1">
    <location>
        <begin position="98"/>
        <end position="136"/>
    </location>
</feature>
<gene>
    <name evidence="2" type="ORF">CHLRE_03g167300v5</name>
</gene>
<dbReference type="Proteomes" id="UP000006906">
    <property type="component" value="Chromosome 3"/>
</dbReference>
<feature type="region of interest" description="Disordered" evidence="1">
    <location>
        <begin position="14"/>
        <end position="36"/>
    </location>
</feature>
<dbReference type="AlphaFoldDB" id="A0A2K3DWT7"/>
<dbReference type="Gramene" id="PNW84994">
    <property type="protein sequence ID" value="PNW84994"/>
    <property type="gene ID" value="CHLRE_03g167300v5"/>
</dbReference>
<feature type="compositionally biased region" description="Low complexity" evidence="1">
    <location>
        <begin position="321"/>
        <end position="333"/>
    </location>
</feature>
<keyword evidence="3" id="KW-1185">Reference proteome</keyword>
<feature type="compositionally biased region" description="Polar residues" evidence="1">
    <location>
        <begin position="108"/>
        <end position="120"/>
    </location>
</feature>
<feature type="region of interest" description="Disordered" evidence="1">
    <location>
        <begin position="373"/>
        <end position="394"/>
    </location>
</feature>
<sequence length="497" mass="51086">MVATAEYLQLERGQLPSPIPRASRSKIVPENSGTLEYAGSGQLSRLQLPPGSPLVGTPTGSRCGSRNWDALPGIEAQQPQQQLSAPLLLMAPQPLLASPSLTGGQRLATRSESQSISGYSPTTTPAPPPAPTTPAGIVMVKNNVTLVVHHYVKEPDSDDTDIEEERGSNNSSNCSSDSETNLPAAPPRPSAFLHCMAVICCMAPAKPQRRSRRRSRRPSTLMSATEAQMAGHVIGPQATAVDFVRKWAVAQAVTPIPALKRSNSANNIMPLAQTPLEHTPLAISRAGTVGGMAAERPDTGYSAGYSAGSRFSSYSIPPEGSSPLPRSNSLRSPADVRLSDLGTPVAYGGGGPAPTSATDAVGWSFMGAPGAGGGGGGGTGVAGGSPPSGGGLRVAGDSLALSTISSFSGHLSSGRPSATQAPVLIASGLVQCFQQQLEQRAAAGAVAPAQGGVATAAQQQHQQQQRQQPRRTGTSSTTGAGSSSCRTTSYKRTVRWH</sequence>
<name>A0A2K3DWT7_CHLRE</name>